<feature type="domain" description="D-glucuronyl C5-epimerase beta-sandwich" evidence="15">
    <location>
        <begin position="210"/>
        <end position="331"/>
    </location>
</feature>
<dbReference type="EMBL" id="JBBCAQ010000004">
    <property type="protein sequence ID" value="KAK7604058.1"/>
    <property type="molecule type" value="Genomic_DNA"/>
</dbReference>
<evidence type="ECO:0000313" key="16">
    <source>
        <dbReference type="EMBL" id="KAK7604058.1"/>
    </source>
</evidence>
<dbReference type="PANTHER" id="PTHR13174">
    <property type="entry name" value="D-GLUCURONYL C5-EPIMERASE"/>
    <property type="match status" value="1"/>
</dbReference>
<evidence type="ECO:0000256" key="1">
    <source>
        <dbReference type="ARBA" id="ARBA00000434"/>
    </source>
</evidence>
<sequence length="559" mass="64323">MRYKINILLAFICIQLVVAVLFWYLSANTDLFPSKFAPLVTVNTKQTVFKEIICNINGDYNVSCRKQADEVFVPFKFLHKYFEVYGKIYEKQGKEVFNWSHSYANVFVPQQKYVPQGTFTHFQSYKVEERERVKCVSATHGVPMSTQWDPKGYFYPTQIAQYGLSHYSKHLIEPAPVKYVLEDGDIHANWLVPHVDAEVKYVRDIEINSSVMCFSSVLGNPVTLHSNITLPILSLNLQLKPDNASRFTVTLENVLEKRTYRVHFICNENYIWANAQDVYYGILCPKNSKKWIKLSRDIFIDVQKGIMLQTHSKSKTQRSVFRVESIELTGEGCVDNLTSMSSDHMTHFQFAVDWFVNNQDPSGGWPNPVQRKMAGSLVLKAGWYSAMGQGHGLSVLARAYHFSKRKLYLDVAEKALEPFQKLSKDHGVLAKYMHELPWYEEYPTIPPTFVLNGFIYSLIGLYDLYKLAPADISHEAYTLYSQGLNSLKKMLMLFDTGSGTTYDLRHVTLGIAPRIARWDYHATHVNQLYLLSTFEKDPIFATTAKRWQGYMSGKRASHN</sequence>
<evidence type="ECO:0000256" key="10">
    <source>
        <dbReference type="ARBA" id="ARBA00023136"/>
    </source>
</evidence>
<comment type="similarity">
    <text evidence="5">Belongs to the D-glucuronyl C5-epimerase family.</text>
</comment>
<dbReference type="InterPro" id="IPR010598">
    <property type="entry name" value="C5-epim_C"/>
</dbReference>
<dbReference type="Pfam" id="PF06662">
    <property type="entry name" value="C5-epim_C"/>
    <property type="match status" value="1"/>
</dbReference>
<evidence type="ECO:0000256" key="7">
    <source>
        <dbReference type="ARBA" id="ARBA00022692"/>
    </source>
</evidence>
<evidence type="ECO:0000259" key="14">
    <source>
        <dbReference type="Pfam" id="PF06662"/>
    </source>
</evidence>
<evidence type="ECO:0000256" key="3">
    <source>
        <dbReference type="ARBA" id="ARBA00004841"/>
    </source>
</evidence>
<keyword evidence="10 13" id="KW-0472">Membrane</keyword>
<dbReference type="Proteomes" id="UP001367676">
    <property type="component" value="Unassembled WGS sequence"/>
</dbReference>
<dbReference type="Pfam" id="PF21174">
    <property type="entry name" value="Glce_b_sandwich"/>
    <property type="match status" value="1"/>
</dbReference>
<evidence type="ECO:0000256" key="9">
    <source>
        <dbReference type="ARBA" id="ARBA00022989"/>
    </source>
</evidence>
<proteinExistence type="inferred from homology"/>
<comment type="pathway">
    <text evidence="3">Glycan metabolism; heparin biosynthesis.</text>
</comment>
<evidence type="ECO:0000256" key="13">
    <source>
        <dbReference type="SAM" id="Phobius"/>
    </source>
</evidence>
<organism evidence="16 17">
    <name type="scientific">Parthenolecanium corni</name>
    <dbReference type="NCBI Taxonomy" id="536013"/>
    <lineage>
        <taxon>Eukaryota</taxon>
        <taxon>Metazoa</taxon>
        <taxon>Ecdysozoa</taxon>
        <taxon>Arthropoda</taxon>
        <taxon>Hexapoda</taxon>
        <taxon>Insecta</taxon>
        <taxon>Pterygota</taxon>
        <taxon>Neoptera</taxon>
        <taxon>Paraneoptera</taxon>
        <taxon>Hemiptera</taxon>
        <taxon>Sternorrhyncha</taxon>
        <taxon>Coccoidea</taxon>
        <taxon>Coccidae</taxon>
        <taxon>Parthenolecanium</taxon>
    </lineage>
</organism>
<evidence type="ECO:0000259" key="15">
    <source>
        <dbReference type="Pfam" id="PF21174"/>
    </source>
</evidence>
<dbReference type="GO" id="GO:0015012">
    <property type="term" value="P:heparan sulfate proteoglycan biosynthetic process"/>
    <property type="evidence" value="ECO:0007669"/>
    <property type="project" value="InterPro"/>
</dbReference>
<gene>
    <name evidence="16" type="ORF">V9T40_004331</name>
</gene>
<evidence type="ECO:0000256" key="12">
    <source>
        <dbReference type="ARBA" id="ARBA00037847"/>
    </source>
</evidence>
<comment type="caution">
    <text evidence="16">The sequence shown here is derived from an EMBL/GenBank/DDBJ whole genome shotgun (WGS) entry which is preliminary data.</text>
</comment>
<dbReference type="EC" id="5.1.3.17" evidence="6"/>
<keyword evidence="8" id="KW-0735">Signal-anchor</keyword>
<dbReference type="InterPro" id="IPR039721">
    <property type="entry name" value="C5-epimerase"/>
</dbReference>
<evidence type="ECO:0000256" key="2">
    <source>
        <dbReference type="ARBA" id="ARBA00004606"/>
    </source>
</evidence>
<dbReference type="InterPro" id="IPR059154">
    <property type="entry name" value="Glce_b_sandwich"/>
</dbReference>
<dbReference type="GO" id="GO:0005794">
    <property type="term" value="C:Golgi apparatus"/>
    <property type="evidence" value="ECO:0007669"/>
    <property type="project" value="TreeGrafter"/>
</dbReference>
<feature type="transmembrane region" description="Helical" evidence="13">
    <location>
        <begin position="7"/>
        <end position="25"/>
    </location>
</feature>
<reference evidence="16 17" key="1">
    <citation type="submission" date="2024-03" db="EMBL/GenBank/DDBJ databases">
        <title>Adaptation during the transition from Ophiocordyceps entomopathogen to insect associate is accompanied by gene loss and intensified selection.</title>
        <authorList>
            <person name="Ward C.M."/>
            <person name="Onetto C.A."/>
            <person name="Borneman A.R."/>
        </authorList>
    </citation>
    <scope>NUCLEOTIDE SEQUENCE [LARGE SCALE GENOMIC DNA]</scope>
    <source>
        <strain evidence="16">AWRI1</strain>
        <tissue evidence="16">Single Adult Female</tissue>
    </source>
</reference>
<comment type="subcellular location">
    <subcellularLocation>
        <location evidence="12">Endomembrane system</location>
        <topology evidence="12">Single-pass membrane protein</topology>
    </subcellularLocation>
    <subcellularLocation>
        <location evidence="2">Membrane</location>
        <topology evidence="2">Single-pass type II membrane protein</topology>
    </subcellularLocation>
</comment>
<evidence type="ECO:0000256" key="8">
    <source>
        <dbReference type="ARBA" id="ARBA00022968"/>
    </source>
</evidence>
<comment type="catalytic activity">
    <reaction evidence="1">
        <text>[heparosan-N-sulfate](n) = [heparan-N-sulfate](n)</text>
        <dbReference type="Rhea" id="RHEA:20197"/>
        <dbReference type="Rhea" id="RHEA-COMP:9556"/>
        <dbReference type="Rhea" id="RHEA-COMP:9557"/>
        <dbReference type="ChEBI" id="CHEBI:58041"/>
        <dbReference type="ChEBI" id="CHEBI:58287"/>
        <dbReference type="EC" id="5.1.3.17"/>
    </reaction>
</comment>
<dbReference type="AlphaFoldDB" id="A0AAN9U3B0"/>
<evidence type="ECO:0000256" key="11">
    <source>
        <dbReference type="ARBA" id="ARBA00023235"/>
    </source>
</evidence>
<evidence type="ECO:0000256" key="6">
    <source>
        <dbReference type="ARBA" id="ARBA00012087"/>
    </source>
</evidence>
<dbReference type="PANTHER" id="PTHR13174:SF3">
    <property type="entry name" value="D-GLUCURONYL C5-EPIMERASE"/>
    <property type="match status" value="1"/>
</dbReference>
<dbReference type="GO" id="GO:0047464">
    <property type="term" value="F:heparosan-N-sulfate-glucuronate 5-epimerase activity"/>
    <property type="evidence" value="ECO:0007669"/>
    <property type="project" value="UniProtKB-EC"/>
</dbReference>
<feature type="domain" description="D-glucuronyl C5-epimerase C-terminal" evidence="14">
    <location>
        <begin position="359"/>
        <end position="548"/>
    </location>
</feature>
<keyword evidence="7 13" id="KW-0812">Transmembrane</keyword>
<protein>
    <recommendedName>
        <fullName evidence="6">heparosan-N-sulfate-glucuronate 5-epimerase</fullName>
        <ecNumber evidence="6">5.1.3.17</ecNumber>
    </recommendedName>
</protein>
<accession>A0AAN9U3B0</accession>
<evidence type="ECO:0000256" key="5">
    <source>
        <dbReference type="ARBA" id="ARBA00005584"/>
    </source>
</evidence>
<evidence type="ECO:0000256" key="4">
    <source>
        <dbReference type="ARBA" id="ARBA00005093"/>
    </source>
</evidence>
<keyword evidence="17" id="KW-1185">Reference proteome</keyword>
<evidence type="ECO:0000313" key="17">
    <source>
        <dbReference type="Proteomes" id="UP001367676"/>
    </source>
</evidence>
<name>A0AAN9U3B0_9HEMI</name>
<keyword evidence="9 13" id="KW-1133">Transmembrane helix</keyword>
<keyword evidence="11" id="KW-0413">Isomerase</keyword>
<comment type="pathway">
    <text evidence="4">Glycan metabolism; heparan sulfate biosynthesis.</text>
</comment>